<gene>
    <name evidence="1" type="ORF">Dsin_026913</name>
</gene>
<dbReference type="EMBL" id="JANJYJ010000008">
    <property type="protein sequence ID" value="KAK3195603.1"/>
    <property type="molecule type" value="Genomic_DNA"/>
</dbReference>
<dbReference type="Proteomes" id="UP001281410">
    <property type="component" value="Unassembled WGS sequence"/>
</dbReference>
<organism evidence="1 2">
    <name type="scientific">Dipteronia sinensis</name>
    <dbReference type="NCBI Taxonomy" id="43782"/>
    <lineage>
        <taxon>Eukaryota</taxon>
        <taxon>Viridiplantae</taxon>
        <taxon>Streptophyta</taxon>
        <taxon>Embryophyta</taxon>
        <taxon>Tracheophyta</taxon>
        <taxon>Spermatophyta</taxon>
        <taxon>Magnoliopsida</taxon>
        <taxon>eudicotyledons</taxon>
        <taxon>Gunneridae</taxon>
        <taxon>Pentapetalae</taxon>
        <taxon>rosids</taxon>
        <taxon>malvids</taxon>
        <taxon>Sapindales</taxon>
        <taxon>Sapindaceae</taxon>
        <taxon>Hippocastanoideae</taxon>
        <taxon>Acereae</taxon>
        <taxon>Dipteronia</taxon>
    </lineage>
</organism>
<name>A0AAE0DYH3_9ROSI</name>
<dbReference type="PROSITE" id="PS51257">
    <property type="entry name" value="PROKAR_LIPOPROTEIN"/>
    <property type="match status" value="1"/>
</dbReference>
<dbReference type="Pfam" id="PF02068">
    <property type="entry name" value="Metallothio_PEC"/>
    <property type="match status" value="1"/>
</dbReference>
<dbReference type="GO" id="GO:0008270">
    <property type="term" value="F:zinc ion binding"/>
    <property type="evidence" value="ECO:0007669"/>
    <property type="project" value="InterPro"/>
</dbReference>
<comment type="caution">
    <text evidence="1">The sequence shown here is derived from an EMBL/GenBank/DDBJ whole genome shotgun (WGS) entry which is preliminary data.</text>
</comment>
<accession>A0AAE0DYH3</accession>
<evidence type="ECO:0000313" key="1">
    <source>
        <dbReference type="EMBL" id="KAK3195603.1"/>
    </source>
</evidence>
<dbReference type="AlphaFoldDB" id="A0AAE0DYH3"/>
<sequence>MADVRGSSGVCNDRCGCPSPCPGGLACRCASKEGNERLRAQEVLVRGALWVQSMHVQQDGSGRNRNRWQGVQVRRRVTSITSGALAGNIATVTHVAAARSNLLLLLKQAAGERAGAVAAAAMAARAPPVLPES</sequence>
<evidence type="ECO:0000313" key="2">
    <source>
        <dbReference type="Proteomes" id="UP001281410"/>
    </source>
</evidence>
<proteinExistence type="predicted"/>
<reference evidence="1" key="1">
    <citation type="journal article" date="2023" name="Plant J.">
        <title>Genome sequences and population genomics provide insights into the demographic history, inbreeding, and mutation load of two 'living fossil' tree species of Dipteronia.</title>
        <authorList>
            <person name="Feng Y."/>
            <person name="Comes H.P."/>
            <person name="Chen J."/>
            <person name="Zhu S."/>
            <person name="Lu R."/>
            <person name="Zhang X."/>
            <person name="Li P."/>
            <person name="Qiu J."/>
            <person name="Olsen K.M."/>
            <person name="Qiu Y."/>
        </authorList>
    </citation>
    <scope>NUCLEOTIDE SEQUENCE</scope>
    <source>
        <strain evidence="1">NBL</strain>
    </source>
</reference>
<dbReference type="InterPro" id="IPR000316">
    <property type="entry name" value="Metallthion_15"/>
</dbReference>
<protein>
    <submittedName>
        <fullName evidence="1">Uncharacterized protein</fullName>
    </submittedName>
</protein>
<keyword evidence="2" id="KW-1185">Reference proteome</keyword>